<evidence type="ECO:0000256" key="4">
    <source>
        <dbReference type="ARBA" id="ARBA00022840"/>
    </source>
</evidence>
<dbReference type="GO" id="GO:0042941">
    <property type="term" value="P:D-alanine transmembrane transport"/>
    <property type="evidence" value="ECO:0007669"/>
    <property type="project" value="TreeGrafter"/>
</dbReference>
<reference evidence="6 7" key="1">
    <citation type="submission" date="2020-10" db="EMBL/GenBank/DDBJ databases">
        <title>Degradation of 1,4-Dioxane by Xanthobacter sp. YN2, via a Novel Group-2 Soluble Di-Iron Monooxygenase.</title>
        <authorList>
            <person name="Ma F."/>
            <person name="Wang Y."/>
            <person name="Yang J."/>
            <person name="Guo H."/>
            <person name="Su D."/>
            <person name="Yu L."/>
        </authorList>
    </citation>
    <scope>NUCLEOTIDE SEQUENCE [LARGE SCALE GENOMIC DNA]</scope>
    <source>
        <strain evidence="6 7">YN2</strain>
    </source>
</reference>
<dbReference type="GO" id="GO:1903805">
    <property type="term" value="P:L-valine import across plasma membrane"/>
    <property type="evidence" value="ECO:0007669"/>
    <property type="project" value="TreeGrafter"/>
</dbReference>
<keyword evidence="2" id="KW-0813">Transport</keyword>
<dbReference type="PANTHER" id="PTHR45772:SF7">
    <property type="entry name" value="AMINO ACID ABC TRANSPORTER ATP-BINDING PROTEIN"/>
    <property type="match status" value="1"/>
</dbReference>
<evidence type="ECO:0000259" key="5">
    <source>
        <dbReference type="PROSITE" id="PS50893"/>
    </source>
</evidence>
<dbReference type="GO" id="GO:0005886">
    <property type="term" value="C:plasma membrane"/>
    <property type="evidence" value="ECO:0007669"/>
    <property type="project" value="TreeGrafter"/>
</dbReference>
<dbReference type="Pfam" id="PF00005">
    <property type="entry name" value="ABC_tran"/>
    <property type="match status" value="1"/>
</dbReference>
<dbReference type="GO" id="GO:0005524">
    <property type="term" value="F:ATP binding"/>
    <property type="evidence" value="ECO:0007669"/>
    <property type="project" value="UniProtKB-KW"/>
</dbReference>
<protein>
    <submittedName>
        <fullName evidence="6">ABC transporter ATP-binding protein</fullName>
    </submittedName>
</protein>
<keyword evidence="3" id="KW-0547">Nucleotide-binding</keyword>
<dbReference type="KEGG" id="xdi:EZH22_00940"/>
<comment type="similarity">
    <text evidence="1">Belongs to the ABC transporter superfamily.</text>
</comment>
<dbReference type="GO" id="GO:1903806">
    <property type="term" value="P:L-isoleucine import across plasma membrane"/>
    <property type="evidence" value="ECO:0007669"/>
    <property type="project" value="TreeGrafter"/>
</dbReference>
<organism evidence="6 7">
    <name type="scientific">Xanthobacter dioxanivorans</name>
    <dbReference type="NCBI Taxonomy" id="2528964"/>
    <lineage>
        <taxon>Bacteria</taxon>
        <taxon>Pseudomonadati</taxon>
        <taxon>Pseudomonadota</taxon>
        <taxon>Alphaproteobacteria</taxon>
        <taxon>Hyphomicrobiales</taxon>
        <taxon>Xanthobacteraceae</taxon>
        <taxon>Xanthobacter</taxon>
    </lineage>
</organism>
<dbReference type="GO" id="GO:0015188">
    <property type="term" value="F:L-isoleucine transmembrane transporter activity"/>
    <property type="evidence" value="ECO:0007669"/>
    <property type="project" value="TreeGrafter"/>
</dbReference>
<dbReference type="EMBL" id="CP063362">
    <property type="protein sequence ID" value="QRG09399.1"/>
    <property type="molecule type" value="Genomic_DNA"/>
</dbReference>
<dbReference type="InterPro" id="IPR027417">
    <property type="entry name" value="P-loop_NTPase"/>
</dbReference>
<dbReference type="InterPro" id="IPR017871">
    <property type="entry name" value="ABC_transporter-like_CS"/>
</dbReference>
<evidence type="ECO:0000256" key="3">
    <source>
        <dbReference type="ARBA" id="ARBA00022741"/>
    </source>
</evidence>
<gene>
    <name evidence="6" type="ORF">EZH22_00940</name>
</gene>
<evidence type="ECO:0000313" key="7">
    <source>
        <dbReference type="Proteomes" id="UP000596427"/>
    </source>
</evidence>
<dbReference type="GO" id="GO:0005304">
    <property type="term" value="F:L-valine transmembrane transporter activity"/>
    <property type="evidence" value="ECO:0007669"/>
    <property type="project" value="TreeGrafter"/>
</dbReference>
<dbReference type="GO" id="GO:0015192">
    <property type="term" value="F:L-phenylalanine transmembrane transporter activity"/>
    <property type="evidence" value="ECO:0007669"/>
    <property type="project" value="TreeGrafter"/>
</dbReference>
<proteinExistence type="inferred from homology"/>
<dbReference type="InterPro" id="IPR032823">
    <property type="entry name" value="BCA_ABC_TP_C"/>
</dbReference>
<dbReference type="InterPro" id="IPR051120">
    <property type="entry name" value="ABC_AA/LPS_Transport"/>
</dbReference>
<name>A0A974SLJ1_9HYPH</name>
<dbReference type="PROSITE" id="PS00211">
    <property type="entry name" value="ABC_TRANSPORTER_1"/>
    <property type="match status" value="1"/>
</dbReference>
<evidence type="ECO:0000313" key="6">
    <source>
        <dbReference type="EMBL" id="QRG09399.1"/>
    </source>
</evidence>
<dbReference type="Gene3D" id="3.40.50.300">
    <property type="entry name" value="P-loop containing nucleotide triphosphate hydrolases"/>
    <property type="match status" value="1"/>
</dbReference>
<dbReference type="GO" id="GO:0015808">
    <property type="term" value="P:L-alanine transport"/>
    <property type="evidence" value="ECO:0007669"/>
    <property type="project" value="TreeGrafter"/>
</dbReference>
<dbReference type="PROSITE" id="PS50893">
    <property type="entry name" value="ABC_TRANSPORTER_2"/>
    <property type="match status" value="1"/>
</dbReference>
<evidence type="ECO:0000256" key="2">
    <source>
        <dbReference type="ARBA" id="ARBA00022448"/>
    </source>
</evidence>
<dbReference type="InterPro" id="IPR003439">
    <property type="entry name" value="ABC_transporter-like_ATP-bd"/>
</dbReference>
<dbReference type="CDD" id="cd03219">
    <property type="entry name" value="ABC_Mj1267_LivG_branched"/>
    <property type="match status" value="1"/>
</dbReference>
<dbReference type="InterPro" id="IPR003593">
    <property type="entry name" value="AAA+_ATPase"/>
</dbReference>
<sequence length="261" mass="27470">MQDDDPYVARASAPQALLEISGLTKAFGPHSVLKGVDLKIAPNAVHAVIGPNGAGKTTLVNVITGVHPPSGGTIAFAGEDVTDLAVHHRARRGLARTFQITNLFGDLNAQENVEVALAGTRRYRLARLDADVRARAGATTARDLLALVGLATAAQVKAEVLSHGDQRLLEVAVALACQPRLLLLDEPSAGMSPAETKAFIDLVNERLRGKVTIVLIEHDMAVVMGTADRICVLAGGAVLADGTPNEIMQNPFVREAYLGRA</sequence>
<accession>A0A974SLJ1</accession>
<dbReference type="GO" id="GO:0016887">
    <property type="term" value="F:ATP hydrolysis activity"/>
    <property type="evidence" value="ECO:0007669"/>
    <property type="project" value="InterPro"/>
</dbReference>
<dbReference type="Proteomes" id="UP000596427">
    <property type="component" value="Chromosome"/>
</dbReference>
<keyword evidence="4 6" id="KW-0067">ATP-binding</keyword>
<dbReference type="SMART" id="SM00382">
    <property type="entry name" value="AAA"/>
    <property type="match status" value="1"/>
</dbReference>
<dbReference type="SUPFAM" id="SSF52540">
    <property type="entry name" value="P-loop containing nucleoside triphosphate hydrolases"/>
    <property type="match status" value="1"/>
</dbReference>
<dbReference type="Pfam" id="PF12399">
    <property type="entry name" value="BCA_ABC_TP_C"/>
    <property type="match status" value="1"/>
</dbReference>
<evidence type="ECO:0000256" key="1">
    <source>
        <dbReference type="ARBA" id="ARBA00005417"/>
    </source>
</evidence>
<keyword evidence="7" id="KW-1185">Reference proteome</keyword>
<feature type="domain" description="ABC transporter" evidence="5">
    <location>
        <begin position="18"/>
        <end position="260"/>
    </location>
</feature>
<dbReference type="AlphaFoldDB" id="A0A974SLJ1"/>
<dbReference type="PANTHER" id="PTHR45772">
    <property type="entry name" value="CONSERVED COMPONENT OF ABC TRANSPORTER FOR NATURAL AMINO ACIDS-RELATED"/>
    <property type="match status" value="1"/>
</dbReference>